<dbReference type="Gene3D" id="1.10.287.1490">
    <property type="match status" value="1"/>
</dbReference>
<dbReference type="PANTHER" id="PTHR39082">
    <property type="entry name" value="PHOSPHOLIPASE C-BETA-2-RELATED"/>
    <property type="match status" value="1"/>
</dbReference>
<dbReference type="OrthoDB" id="9795058at2"/>
<protein>
    <recommendedName>
        <fullName evidence="2">C4-type zinc ribbon domain-containing protein</fullName>
    </recommendedName>
</protein>
<dbReference type="InterPro" id="IPR052376">
    <property type="entry name" value="Oxidative_Scav/Glycosyltrans"/>
</dbReference>
<dbReference type="EMBL" id="CP010311">
    <property type="protein sequence ID" value="AJF05678.1"/>
    <property type="molecule type" value="Genomic_DNA"/>
</dbReference>
<dbReference type="AlphaFoldDB" id="A0A0B5FEE7"/>
<proteinExistence type="predicted"/>
<organism evidence="3 4">
    <name type="scientific">Geoalkalibacter subterraneus</name>
    <dbReference type="NCBI Taxonomy" id="483547"/>
    <lineage>
        <taxon>Bacteria</taxon>
        <taxon>Pseudomonadati</taxon>
        <taxon>Thermodesulfobacteriota</taxon>
        <taxon>Desulfuromonadia</taxon>
        <taxon>Desulfuromonadales</taxon>
        <taxon>Geoalkalibacteraceae</taxon>
        <taxon>Geoalkalibacter</taxon>
    </lineage>
</organism>
<keyword evidence="4" id="KW-1185">Reference proteome</keyword>
<feature type="domain" description="C4-type zinc ribbon" evidence="2">
    <location>
        <begin position="203"/>
        <end position="235"/>
    </location>
</feature>
<dbReference type="HOGENOM" id="CLU_073076_2_2_7"/>
<evidence type="ECO:0000256" key="1">
    <source>
        <dbReference type="SAM" id="Coils"/>
    </source>
</evidence>
<sequence>MEGSDVQQQLKVLRDLQRIDTHSYEARQQRQELEKELAELEREGEQVRAVVTELGDALDALENERRELARELGQERENVVKAEERLPAIKTQKEYVAVLKEVDTAKKNVRDLEQRIAGKDDEINRLAQEKQEKDEELAAQEAKVSERKGDIDEQLRQIDTALSSREDERKALFDRLPRMLGKRYQMLVDRRAGLAVVEARDGACLGCNMQLPPQSFNELFRNDEVLTCPHCNRIIYLDPETPGQA</sequence>
<accession>A0A0B5FEE7</accession>
<reference evidence="3 4" key="1">
    <citation type="journal article" date="2015" name="Genome Announc.">
        <title>Genomes of Geoalkalibacter ferrihydriticus Z-0531T and Geoalkalibacter subterraneus Red1T, Two Haloalkaliphilic Metal-Reducing Deltaproteobacteria.</title>
        <authorList>
            <person name="Badalamenti J.P."/>
            <person name="Krajmalnik-Brown R."/>
            <person name="Torres C.I."/>
            <person name="Bond D.R."/>
        </authorList>
    </citation>
    <scope>NUCLEOTIDE SEQUENCE [LARGE SCALE GENOMIC DNA]</scope>
    <source>
        <strain evidence="3 4">Red1</strain>
    </source>
</reference>
<keyword evidence="1" id="KW-0175">Coiled coil</keyword>
<evidence type="ECO:0000259" key="2">
    <source>
        <dbReference type="Pfam" id="PF02591"/>
    </source>
</evidence>
<dbReference type="Proteomes" id="UP000035036">
    <property type="component" value="Chromosome"/>
</dbReference>
<dbReference type="InterPro" id="IPR003743">
    <property type="entry name" value="Zf-RING_7"/>
</dbReference>
<dbReference type="STRING" id="483547.GSUB_02590"/>
<evidence type="ECO:0000313" key="3">
    <source>
        <dbReference type="EMBL" id="AJF05678.1"/>
    </source>
</evidence>
<name>A0A0B5FEE7_9BACT</name>
<evidence type="ECO:0000313" key="4">
    <source>
        <dbReference type="Proteomes" id="UP000035036"/>
    </source>
</evidence>
<feature type="coiled-coil region" evidence="1">
    <location>
        <begin position="23"/>
        <end position="143"/>
    </location>
</feature>
<gene>
    <name evidence="3" type="ORF">GSUB_02590</name>
</gene>
<dbReference type="Pfam" id="PF02591">
    <property type="entry name" value="Zn_ribbon_9"/>
    <property type="match status" value="1"/>
</dbReference>
<dbReference type="PANTHER" id="PTHR39082:SF1">
    <property type="entry name" value="SCAVENGER RECEPTOR CLASS A MEMBER 3"/>
    <property type="match status" value="1"/>
</dbReference>
<dbReference type="RefSeq" id="WP_040199060.1">
    <property type="nucleotide sequence ID" value="NZ_CP010311.1"/>
</dbReference>
<dbReference type="KEGG" id="gsb:GSUB_02590"/>